<dbReference type="RefSeq" id="WP_141915832.1">
    <property type="nucleotide sequence ID" value="NZ_BAAAYS010000030.1"/>
</dbReference>
<feature type="domain" description="ABC transporter" evidence="6">
    <location>
        <begin position="26"/>
        <end position="276"/>
    </location>
</feature>
<dbReference type="PANTHER" id="PTHR43776">
    <property type="entry name" value="TRANSPORT ATP-BINDING PROTEIN"/>
    <property type="match status" value="1"/>
</dbReference>
<dbReference type="Pfam" id="PF00005">
    <property type="entry name" value="ABC_tran"/>
    <property type="match status" value="2"/>
</dbReference>
<dbReference type="GO" id="GO:0015833">
    <property type="term" value="P:peptide transport"/>
    <property type="evidence" value="ECO:0007669"/>
    <property type="project" value="InterPro"/>
</dbReference>
<dbReference type="InterPro" id="IPR050319">
    <property type="entry name" value="ABC_transp_ATP-bind"/>
</dbReference>
<dbReference type="GO" id="GO:0005524">
    <property type="term" value="F:ATP binding"/>
    <property type="evidence" value="ECO:0007669"/>
    <property type="project" value="UniProtKB-KW"/>
</dbReference>
<dbReference type="InterPro" id="IPR003593">
    <property type="entry name" value="AAA+_ATPase"/>
</dbReference>
<evidence type="ECO:0000259" key="6">
    <source>
        <dbReference type="PROSITE" id="PS50893"/>
    </source>
</evidence>
<dbReference type="InterPro" id="IPR027417">
    <property type="entry name" value="P-loop_NTPase"/>
</dbReference>
<dbReference type="InterPro" id="IPR003439">
    <property type="entry name" value="ABC_transporter-like_ATP-bd"/>
</dbReference>
<comment type="caution">
    <text evidence="7">The sequence shown here is derived from an EMBL/GenBank/DDBJ whole genome shotgun (WGS) entry which is preliminary data.</text>
</comment>
<feature type="region of interest" description="Disordered" evidence="5">
    <location>
        <begin position="287"/>
        <end position="311"/>
    </location>
</feature>
<keyword evidence="8" id="KW-1185">Reference proteome</keyword>
<feature type="domain" description="ABC transporter" evidence="6">
    <location>
        <begin position="316"/>
        <end position="561"/>
    </location>
</feature>
<proteinExistence type="inferred from homology"/>
<dbReference type="NCBIfam" id="NF007739">
    <property type="entry name" value="PRK10419.1"/>
    <property type="match status" value="2"/>
</dbReference>
<dbReference type="PROSITE" id="PS50893">
    <property type="entry name" value="ABC_TRANSPORTER_2"/>
    <property type="match status" value="2"/>
</dbReference>
<dbReference type="SMART" id="SM00382">
    <property type="entry name" value="AAA"/>
    <property type="match status" value="2"/>
</dbReference>
<dbReference type="PROSITE" id="PS00211">
    <property type="entry name" value="ABC_TRANSPORTER_1"/>
    <property type="match status" value="2"/>
</dbReference>
<evidence type="ECO:0000256" key="2">
    <source>
        <dbReference type="ARBA" id="ARBA00022448"/>
    </source>
</evidence>
<keyword evidence="3" id="KW-0547">Nucleotide-binding</keyword>
<dbReference type="CDD" id="cd03257">
    <property type="entry name" value="ABC_NikE_OppD_transporters"/>
    <property type="match status" value="2"/>
</dbReference>
<protein>
    <submittedName>
        <fullName evidence="7">Peptide/nickel transport system ATP-binding protein</fullName>
    </submittedName>
</protein>
<organism evidence="7 8">
    <name type="scientific">Klugiella xanthotipulae</name>
    <dbReference type="NCBI Taxonomy" id="244735"/>
    <lineage>
        <taxon>Bacteria</taxon>
        <taxon>Bacillati</taxon>
        <taxon>Actinomycetota</taxon>
        <taxon>Actinomycetes</taxon>
        <taxon>Micrococcales</taxon>
        <taxon>Microbacteriaceae</taxon>
        <taxon>Klugiella</taxon>
    </lineage>
</organism>
<dbReference type="SUPFAM" id="SSF52540">
    <property type="entry name" value="P-loop containing nucleoside triphosphate hydrolases"/>
    <property type="match status" value="2"/>
</dbReference>
<evidence type="ECO:0000256" key="5">
    <source>
        <dbReference type="SAM" id="MobiDB-lite"/>
    </source>
</evidence>
<dbReference type="GO" id="GO:0016887">
    <property type="term" value="F:ATP hydrolysis activity"/>
    <property type="evidence" value="ECO:0007669"/>
    <property type="project" value="InterPro"/>
</dbReference>
<dbReference type="Proteomes" id="UP000318331">
    <property type="component" value="Unassembled WGS sequence"/>
</dbReference>
<gene>
    <name evidence="7" type="ORF">FB466_0690</name>
</gene>
<evidence type="ECO:0000256" key="1">
    <source>
        <dbReference type="ARBA" id="ARBA00005417"/>
    </source>
</evidence>
<dbReference type="GO" id="GO:0055085">
    <property type="term" value="P:transmembrane transport"/>
    <property type="evidence" value="ECO:0007669"/>
    <property type="project" value="UniProtKB-ARBA"/>
</dbReference>
<dbReference type="InterPro" id="IPR017871">
    <property type="entry name" value="ABC_transporter-like_CS"/>
</dbReference>
<dbReference type="EMBL" id="VFPN01000001">
    <property type="protein sequence ID" value="TQM65873.1"/>
    <property type="molecule type" value="Genomic_DNA"/>
</dbReference>
<dbReference type="NCBIfam" id="NF008453">
    <property type="entry name" value="PRK11308.1"/>
    <property type="match status" value="2"/>
</dbReference>
<dbReference type="FunFam" id="3.40.50.300:FF:000016">
    <property type="entry name" value="Oligopeptide ABC transporter ATP-binding component"/>
    <property type="match status" value="1"/>
</dbReference>
<name>A0A543I5I7_9MICO</name>
<sequence>MTTLPQKILPQDLAAAASSAGAAPLLDISNLSVSYSSRGERVRMVHEVSLSIRPGEVLAVVGESGSGKTTTAQAVIGLLAENGQIDGGSIRLDGTDIAGWSPKQFESVRGQRIGLIPQDPNNSLNPVKTIGASLSEVLRIHRWGDKRATRARVIELLTRVGIPEPEVRARQYPHELSGGMKQRVLIASAIALQPDLIIADEATSALDVTVQKRILDLLDDLRAESGTALLLVTHDLAVAADRATRVVVMKDGRVQESGRTERVLGSPRADYTRTLLRDAPSFAAGYRTPRSLPGTLSRDLPGAGETESVPEEVPGIRVTHLVQEFARGRRAEPFRAVDEVSFTVPRGTTHALVGESGSGKTTTARAVVGLVRPTTGMIEVAGQDLAALTGEAARRFRKTVQLVYQNPFSSLDPRQSIAQIIGEPLRNYGRTTAAERAAAVADSLDHVALPRVLAGRRPRELSGGQRQRVAIARALILRPEVVVLDEAVSALDVTVQAQILDLLERLQDELGLTYLFISHDLAVVRHLSHTVSVMNRGRVIESGRTADVFGSPREEYTRTLLDAIPGRTPVTAPVTATPTSPHTP</sequence>
<dbReference type="InterPro" id="IPR013563">
    <property type="entry name" value="Oligopep_ABC_C"/>
</dbReference>
<dbReference type="Pfam" id="PF08352">
    <property type="entry name" value="oligo_HPY"/>
    <property type="match status" value="2"/>
</dbReference>
<dbReference type="AlphaFoldDB" id="A0A543I5I7"/>
<dbReference type="Gene3D" id="3.40.50.300">
    <property type="entry name" value="P-loop containing nucleotide triphosphate hydrolases"/>
    <property type="match status" value="2"/>
</dbReference>
<keyword evidence="4 7" id="KW-0067">ATP-binding</keyword>
<evidence type="ECO:0000313" key="8">
    <source>
        <dbReference type="Proteomes" id="UP000318331"/>
    </source>
</evidence>
<evidence type="ECO:0000256" key="3">
    <source>
        <dbReference type="ARBA" id="ARBA00022741"/>
    </source>
</evidence>
<evidence type="ECO:0000313" key="7">
    <source>
        <dbReference type="EMBL" id="TQM65873.1"/>
    </source>
</evidence>
<keyword evidence="2" id="KW-0813">Transport</keyword>
<reference evidence="7 8" key="1">
    <citation type="submission" date="2019-06" db="EMBL/GenBank/DDBJ databases">
        <title>Sequencing the genomes of 1000 actinobacteria strains.</title>
        <authorList>
            <person name="Klenk H.-P."/>
        </authorList>
    </citation>
    <scope>NUCLEOTIDE SEQUENCE [LARGE SCALE GENOMIC DNA]</scope>
    <source>
        <strain evidence="7 8">DSM 18031</strain>
    </source>
</reference>
<evidence type="ECO:0000256" key="4">
    <source>
        <dbReference type="ARBA" id="ARBA00022840"/>
    </source>
</evidence>
<dbReference type="PANTHER" id="PTHR43776:SF7">
    <property type="entry name" value="D,D-DIPEPTIDE TRANSPORT ATP-BINDING PROTEIN DDPF-RELATED"/>
    <property type="match status" value="1"/>
</dbReference>
<dbReference type="OrthoDB" id="4008250at2"/>
<accession>A0A543I5I7</accession>
<comment type="similarity">
    <text evidence="1">Belongs to the ABC transporter superfamily.</text>
</comment>